<evidence type="ECO:0000256" key="1">
    <source>
        <dbReference type="SAM" id="MobiDB-lite"/>
    </source>
</evidence>
<feature type="compositionally biased region" description="Basic residues" evidence="1">
    <location>
        <begin position="91"/>
        <end position="106"/>
    </location>
</feature>
<protein>
    <recommendedName>
        <fullName evidence="4">Cupin domain-containing protein</fullName>
    </recommendedName>
</protein>
<sequence>MSATQATVVGIRGCDSGERNDDMTIRIIEQSELEHGNLEGYLFGSSVSVIFERVTREGVGPRLHRHPYDETFVVYEGRRTSRSVTTSPRSPRARSSWRRRSCRTSS</sequence>
<evidence type="ECO:0008006" key="4">
    <source>
        <dbReference type="Google" id="ProtNLM"/>
    </source>
</evidence>
<gene>
    <name evidence="2" type="ORF">GCM10025869_15860</name>
</gene>
<accession>A0ABQ6JTK5</accession>
<dbReference type="Proteomes" id="UP001157069">
    <property type="component" value="Unassembled WGS sequence"/>
</dbReference>
<dbReference type="EMBL" id="BSVA01000001">
    <property type="protein sequence ID" value="GMA91057.1"/>
    <property type="molecule type" value="Genomic_DNA"/>
</dbReference>
<evidence type="ECO:0000313" key="2">
    <source>
        <dbReference type="EMBL" id="GMA91057.1"/>
    </source>
</evidence>
<proteinExistence type="predicted"/>
<comment type="caution">
    <text evidence="2">The sequence shown here is derived from an EMBL/GenBank/DDBJ whole genome shotgun (WGS) entry which is preliminary data.</text>
</comment>
<evidence type="ECO:0000313" key="3">
    <source>
        <dbReference type="Proteomes" id="UP001157069"/>
    </source>
</evidence>
<name>A0ABQ6JTK5_9MICO</name>
<keyword evidence="3" id="KW-1185">Reference proteome</keyword>
<organism evidence="2 3">
    <name type="scientific">Homoserinibacter gongjuensis</name>
    <dbReference type="NCBI Taxonomy" id="1162968"/>
    <lineage>
        <taxon>Bacteria</taxon>
        <taxon>Bacillati</taxon>
        <taxon>Actinomycetota</taxon>
        <taxon>Actinomycetes</taxon>
        <taxon>Micrococcales</taxon>
        <taxon>Microbacteriaceae</taxon>
        <taxon>Homoserinibacter</taxon>
    </lineage>
</organism>
<reference evidence="3" key="1">
    <citation type="journal article" date="2019" name="Int. J. Syst. Evol. Microbiol.">
        <title>The Global Catalogue of Microorganisms (GCM) 10K type strain sequencing project: providing services to taxonomists for standard genome sequencing and annotation.</title>
        <authorList>
            <consortium name="The Broad Institute Genomics Platform"/>
            <consortium name="The Broad Institute Genome Sequencing Center for Infectious Disease"/>
            <person name="Wu L."/>
            <person name="Ma J."/>
        </authorList>
    </citation>
    <scope>NUCLEOTIDE SEQUENCE [LARGE SCALE GENOMIC DNA]</scope>
    <source>
        <strain evidence="3">NBRC 108755</strain>
    </source>
</reference>
<feature type="region of interest" description="Disordered" evidence="1">
    <location>
        <begin position="78"/>
        <end position="106"/>
    </location>
</feature>